<feature type="chain" id="PRO_5047211283" evidence="1">
    <location>
        <begin position="25"/>
        <end position="210"/>
    </location>
</feature>
<dbReference type="Pfam" id="PF07589">
    <property type="entry name" value="PEP-CTERM"/>
    <property type="match status" value="1"/>
</dbReference>
<name>A0ABS2D9X2_9SPHN</name>
<reference evidence="3 4" key="1">
    <citation type="submission" date="2020-12" db="EMBL/GenBank/DDBJ databases">
        <title>Sphingomonas sp.</title>
        <authorList>
            <person name="Kim M.K."/>
        </authorList>
    </citation>
    <scope>NUCLEOTIDE SEQUENCE [LARGE SCALE GENOMIC DNA]</scope>
    <source>
        <strain evidence="3 4">BT552</strain>
    </source>
</reference>
<keyword evidence="1" id="KW-0732">Signal</keyword>
<dbReference type="NCBIfam" id="NF035944">
    <property type="entry name" value="PEPxxWA-CTERM"/>
    <property type="match status" value="1"/>
</dbReference>
<dbReference type="EMBL" id="JAFEMC010000004">
    <property type="protein sequence ID" value="MBM6577744.1"/>
    <property type="molecule type" value="Genomic_DNA"/>
</dbReference>
<evidence type="ECO:0000313" key="3">
    <source>
        <dbReference type="EMBL" id="MBM6577744.1"/>
    </source>
</evidence>
<dbReference type="InterPro" id="IPR013424">
    <property type="entry name" value="Ice-binding_C"/>
</dbReference>
<feature type="signal peptide" evidence="1">
    <location>
        <begin position="1"/>
        <end position="24"/>
    </location>
</feature>
<organism evidence="3 4">
    <name type="scientific">Sphingomonas longa</name>
    <dbReference type="NCBI Taxonomy" id="2778730"/>
    <lineage>
        <taxon>Bacteria</taxon>
        <taxon>Pseudomonadati</taxon>
        <taxon>Pseudomonadota</taxon>
        <taxon>Alphaproteobacteria</taxon>
        <taxon>Sphingomonadales</taxon>
        <taxon>Sphingomonadaceae</taxon>
        <taxon>Sphingomonas</taxon>
    </lineage>
</organism>
<keyword evidence="4" id="KW-1185">Reference proteome</keyword>
<accession>A0ABS2D9X2</accession>
<dbReference type="NCBIfam" id="TIGR02595">
    <property type="entry name" value="PEP_CTERM"/>
    <property type="match status" value="1"/>
</dbReference>
<evidence type="ECO:0000256" key="1">
    <source>
        <dbReference type="SAM" id="SignalP"/>
    </source>
</evidence>
<evidence type="ECO:0000313" key="4">
    <source>
        <dbReference type="Proteomes" id="UP000763641"/>
    </source>
</evidence>
<sequence length="210" mass="21592">MKTFGIRILAAVAISTAYSAPASAAPTIYTDRVAFEAAAEALMFESFEQKREAAASQAYGDFTIAETGGNPDLVFINGDLGASSGNSAAFITDNGSSVFSIVFRSDVYAVGFDLLSYDTSRLTIGGAAHYSLTLANGSTPFFGLIDSTGFRALSIDAAGGPTFAIDGLSYASTPAGAVPEPATWAMMIGGMGVVGGAMRRRRVSAEVSFA</sequence>
<feature type="domain" description="Ice-binding protein C-terminal" evidence="2">
    <location>
        <begin position="177"/>
        <end position="202"/>
    </location>
</feature>
<protein>
    <submittedName>
        <fullName evidence="3">PEPxxWA-CTERM sorting domain-containing protein</fullName>
    </submittedName>
</protein>
<dbReference type="Proteomes" id="UP000763641">
    <property type="component" value="Unassembled WGS sequence"/>
</dbReference>
<evidence type="ECO:0000259" key="2">
    <source>
        <dbReference type="Pfam" id="PF07589"/>
    </source>
</evidence>
<proteinExistence type="predicted"/>
<gene>
    <name evidence="3" type="ORF">ILT43_15285</name>
</gene>
<comment type="caution">
    <text evidence="3">The sequence shown here is derived from an EMBL/GenBank/DDBJ whole genome shotgun (WGS) entry which is preliminary data.</text>
</comment>
<dbReference type="RefSeq" id="WP_204199838.1">
    <property type="nucleotide sequence ID" value="NZ_JAFEMC010000004.1"/>
</dbReference>